<keyword evidence="5" id="KW-0548">Nucleotidyltransferase</keyword>
<dbReference type="Gene3D" id="3.30.70.270">
    <property type="match status" value="1"/>
</dbReference>
<feature type="transmembrane region" description="Helical" evidence="3">
    <location>
        <begin position="66"/>
        <end position="89"/>
    </location>
</feature>
<dbReference type="Pfam" id="PF00990">
    <property type="entry name" value="GGDEF"/>
    <property type="match status" value="1"/>
</dbReference>
<dbReference type="NCBIfam" id="TIGR00254">
    <property type="entry name" value="GGDEF"/>
    <property type="match status" value="1"/>
</dbReference>
<evidence type="ECO:0000313" key="6">
    <source>
        <dbReference type="Proteomes" id="UP001595887"/>
    </source>
</evidence>
<dbReference type="CDD" id="cd01949">
    <property type="entry name" value="GGDEF"/>
    <property type="match status" value="1"/>
</dbReference>
<feature type="transmembrane region" description="Helical" evidence="3">
    <location>
        <begin position="6"/>
        <end position="27"/>
    </location>
</feature>
<keyword evidence="3" id="KW-1133">Transmembrane helix</keyword>
<gene>
    <name evidence="5" type="ORF">ACFOWX_00250</name>
</gene>
<dbReference type="PANTHER" id="PTHR45138">
    <property type="entry name" value="REGULATORY COMPONENTS OF SENSORY TRANSDUCTION SYSTEM"/>
    <property type="match status" value="1"/>
</dbReference>
<keyword evidence="3" id="KW-0472">Membrane</keyword>
<keyword evidence="6" id="KW-1185">Reference proteome</keyword>
<evidence type="ECO:0000313" key="5">
    <source>
        <dbReference type="EMBL" id="MFC4290846.1"/>
    </source>
</evidence>
<evidence type="ECO:0000256" key="2">
    <source>
        <dbReference type="ARBA" id="ARBA00034247"/>
    </source>
</evidence>
<dbReference type="EC" id="2.7.7.65" evidence="1"/>
<dbReference type="PROSITE" id="PS50887">
    <property type="entry name" value="GGDEF"/>
    <property type="match status" value="1"/>
</dbReference>
<dbReference type="GO" id="GO:0052621">
    <property type="term" value="F:diguanylate cyclase activity"/>
    <property type="evidence" value="ECO:0007669"/>
    <property type="project" value="UniProtKB-EC"/>
</dbReference>
<sequence>MDISQIVAGAYYALVTVFAIGGLGFALATRDRVYGLFALHALSVGALALTFPPIASVANAVEPGHIFWRIMAEGAVLMSTGLMIFHLVLRSTPRAVQIGLATVFPAVNLISAASYYWTEEPIILAVNSGMMLLVLLGITATLIWRMTHGSREAAVLTVALAPLIGVGALAAVIETLQRPSLEFYAEGMLLGFGFELICVCAMLAIRVQRAMKERDRAFSEAMRAQKDAETDTLTGLPNRRALERVFTQDADDYDALAIVDCDHFKAINDRYGHAAGDDVLRIVGASLSRSTAFAARIGGEEFVLLLRGGDWVDQVERLRRQLSHDIGRSLSDLSVKVTLSAGAAAIRKGCNLQPAMHEADAALYAAKAAGRNRLHIADQPPLSKAA</sequence>
<keyword evidence="5" id="KW-0808">Transferase</keyword>
<feature type="transmembrane region" description="Helical" evidence="3">
    <location>
        <begin position="34"/>
        <end position="54"/>
    </location>
</feature>
<dbReference type="InterPro" id="IPR043128">
    <property type="entry name" value="Rev_trsase/Diguanyl_cyclase"/>
</dbReference>
<evidence type="ECO:0000256" key="1">
    <source>
        <dbReference type="ARBA" id="ARBA00012528"/>
    </source>
</evidence>
<comment type="caution">
    <text evidence="5">The sequence shown here is derived from an EMBL/GenBank/DDBJ whole genome shotgun (WGS) entry which is preliminary data.</text>
</comment>
<dbReference type="SMART" id="SM00267">
    <property type="entry name" value="GGDEF"/>
    <property type="match status" value="1"/>
</dbReference>
<proteinExistence type="predicted"/>
<name>A0ABV8RF26_9SPHN</name>
<dbReference type="InterPro" id="IPR050469">
    <property type="entry name" value="Diguanylate_Cyclase"/>
</dbReference>
<dbReference type="PANTHER" id="PTHR45138:SF9">
    <property type="entry name" value="DIGUANYLATE CYCLASE DGCM-RELATED"/>
    <property type="match status" value="1"/>
</dbReference>
<feature type="transmembrane region" description="Helical" evidence="3">
    <location>
        <begin position="153"/>
        <end position="173"/>
    </location>
</feature>
<organism evidence="5 6">
    <name type="scientific">Sphingorhabdus arenilitoris</name>
    <dbReference type="NCBI Taxonomy" id="1490041"/>
    <lineage>
        <taxon>Bacteria</taxon>
        <taxon>Pseudomonadati</taxon>
        <taxon>Pseudomonadota</taxon>
        <taxon>Alphaproteobacteria</taxon>
        <taxon>Sphingomonadales</taxon>
        <taxon>Sphingomonadaceae</taxon>
        <taxon>Sphingorhabdus</taxon>
    </lineage>
</organism>
<feature type="transmembrane region" description="Helical" evidence="3">
    <location>
        <begin position="122"/>
        <end position="144"/>
    </location>
</feature>
<dbReference type="InterPro" id="IPR029787">
    <property type="entry name" value="Nucleotide_cyclase"/>
</dbReference>
<feature type="domain" description="GGDEF" evidence="4">
    <location>
        <begin position="252"/>
        <end position="379"/>
    </location>
</feature>
<feature type="transmembrane region" description="Helical" evidence="3">
    <location>
        <begin position="185"/>
        <end position="205"/>
    </location>
</feature>
<dbReference type="EMBL" id="JBHSDH010000005">
    <property type="protein sequence ID" value="MFC4290846.1"/>
    <property type="molecule type" value="Genomic_DNA"/>
</dbReference>
<feature type="transmembrane region" description="Helical" evidence="3">
    <location>
        <begin position="96"/>
        <end position="116"/>
    </location>
</feature>
<dbReference type="Proteomes" id="UP001595887">
    <property type="component" value="Unassembled WGS sequence"/>
</dbReference>
<dbReference type="RefSeq" id="WP_381420446.1">
    <property type="nucleotide sequence ID" value="NZ_JBHSDH010000005.1"/>
</dbReference>
<accession>A0ABV8RF26</accession>
<comment type="catalytic activity">
    <reaction evidence="2">
        <text>2 GTP = 3',3'-c-di-GMP + 2 diphosphate</text>
        <dbReference type="Rhea" id="RHEA:24898"/>
        <dbReference type="ChEBI" id="CHEBI:33019"/>
        <dbReference type="ChEBI" id="CHEBI:37565"/>
        <dbReference type="ChEBI" id="CHEBI:58805"/>
        <dbReference type="EC" id="2.7.7.65"/>
    </reaction>
</comment>
<dbReference type="SUPFAM" id="SSF55073">
    <property type="entry name" value="Nucleotide cyclase"/>
    <property type="match status" value="1"/>
</dbReference>
<keyword evidence="3" id="KW-0812">Transmembrane</keyword>
<dbReference type="InterPro" id="IPR000160">
    <property type="entry name" value="GGDEF_dom"/>
</dbReference>
<evidence type="ECO:0000256" key="3">
    <source>
        <dbReference type="SAM" id="Phobius"/>
    </source>
</evidence>
<reference evidence="6" key="1">
    <citation type="journal article" date="2019" name="Int. J. Syst. Evol. Microbiol.">
        <title>The Global Catalogue of Microorganisms (GCM) 10K type strain sequencing project: providing services to taxonomists for standard genome sequencing and annotation.</title>
        <authorList>
            <consortium name="The Broad Institute Genomics Platform"/>
            <consortium name="The Broad Institute Genome Sequencing Center for Infectious Disease"/>
            <person name="Wu L."/>
            <person name="Ma J."/>
        </authorList>
    </citation>
    <scope>NUCLEOTIDE SEQUENCE [LARGE SCALE GENOMIC DNA]</scope>
    <source>
        <strain evidence="6">CECT 8531</strain>
    </source>
</reference>
<evidence type="ECO:0000259" key="4">
    <source>
        <dbReference type="PROSITE" id="PS50887"/>
    </source>
</evidence>
<protein>
    <recommendedName>
        <fullName evidence="1">diguanylate cyclase</fullName>
        <ecNumber evidence="1">2.7.7.65</ecNumber>
    </recommendedName>
</protein>